<proteinExistence type="predicted"/>
<organism evidence="1 2">
    <name type="scientific">Aspergillus melleus</name>
    <dbReference type="NCBI Taxonomy" id="138277"/>
    <lineage>
        <taxon>Eukaryota</taxon>
        <taxon>Fungi</taxon>
        <taxon>Dikarya</taxon>
        <taxon>Ascomycota</taxon>
        <taxon>Pezizomycotina</taxon>
        <taxon>Eurotiomycetes</taxon>
        <taxon>Eurotiomycetidae</taxon>
        <taxon>Eurotiales</taxon>
        <taxon>Aspergillaceae</taxon>
        <taxon>Aspergillus</taxon>
        <taxon>Aspergillus subgen. Circumdati</taxon>
    </lineage>
</organism>
<evidence type="ECO:0000313" key="1">
    <source>
        <dbReference type="EMBL" id="KAK1147889.1"/>
    </source>
</evidence>
<evidence type="ECO:0000313" key="2">
    <source>
        <dbReference type="Proteomes" id="UP001177260"/>
    </source>
</evidence>
<name>A0ACC3BCC5_9EURO</name>
<reference evidence="1 2" key="1">
    <citation type="journal article" date="2023" name="ACS Omega">
        <title>Identification of the Neoaspergillic Acid Biosynthesis Gene Cluster by Establishing an In Vitro CRISPR-Ribonucleoprotein Genetic System in Aspergillus melleus.</title>
        <authorList>
            <person name="Yuan B."/>
            <person name="Grau M.F."/>
            <person name="Murata R.M."/>
            <person name="Torok T."/>
            <person name="Venkateswaran K."/>
            <person name="Stajich J.E."/>
            <person name="Wang C.C.C."/>
        </authorList>
    </citation>
    <scope>NUCLEOTIDE SEQUENCE [LARGE SCALE GENOMIC DNA]</scope>
    <source>
        <strain evidence="1 2">IMV 1140</strain>
    </source>
</reference>
<dbReference type="EMBL" id="JAOPJF010000010">
    <property type="protein sequence ID" value="KAK1147889.1"/>
    <property type="molecule type" value="Genomic_DNA"/>
</dbReference>
<gene>
    <name evidence="1" type="ORF">N8T08_000404</name>
</gene>
<dbReference type="Proteomes" id="UP001177260">
    <property type="component" value="Unassembled WGS sequence"/>
</dbReference>
<protein>
    <submittedName>
        <fullName evidence="1">Uncharacterized protein</fullName>
    </submittedName>
</protein>
<comment type="caution">
    <text evidence="1">The sequence shown here is derived from an EMBL/GenBank/DDBJ whole genome shotgun (WGS) entry which is preliminary data.</text>
</comment>
<sequence>MTDPISIISLVDIVFGKCLQLYKFVSSVAEAGDEIKHLLWQLEGFQRLLPYVKAFAEQIEISPSSTDNNVAQDTIRPTLQACQVEFQAIFVLTDCHNPAKLSTLKGAAKRVSWVLDGDRVQDLSKKLDTAKMNMSLALQISGRFIDLDIGQKIGQVIENQEILYSELRKSLQVFTCSIRQSVERDLERYNDSNIKTEVRMEDLYESMSTGFPSLDHIEVPAEPLFPNIEGTNDASNNTKMTVSRARTFKENDADFERVLREFKNSSLLERLGEQTGSADLNVILENIERQNMDRQTRGFATSKSRMLSGVNAWTSLLPSQSTNAILSSYTMLLQASKASENTFELMVEGLAEASDAIRLCKREYDLYPAPEVKEAMIKLYSHVLVFGAEAAMITKKSFAGRFIHAMTFQDGPIPKLIVKIQKQARAIMQEVEYQQRLEMRDMSSRVRHIERDQQKILSGIASQRKILESLRDQHSIMSMIKTQQEILDGVQKLLLRISA</sequence>
<accession>A0ACC3BCC5</accession>
<keyword evidence="2" id="KW-1185">Reference proteome</keyword>